<evidence type="ECO:0000259" key="1">
    <source>
        <dbReference type="Pfam" id="PF25191"/>
    </source>
</evidence>
<protein>
    <recommendedName>
        <fullName evidence="1">DUF7832 domain-containing protein</fullName>
    </recommendedName>
</protein>
<feature type="domain" description="DUF7832" evidence="1">
    <location>
        <begin position="3"/>
        <end position="123"/>
    </location>
</feature>
<keyword evidence="3" id="KW-1185">Reference proteome</keyword>
<evidence type="ECO:0000313" key="2">
    <source>
        <dbReference type="EMBL" id="SDH55285.1"/>
    </source>
</evidence>
<dbReference type="RefSeq" id="WP_090407064.1">
    <property type="nucleotide sequence ID" value="NZ_FNDQ01000006.1"/>
</dbReference>
<accession>A0A1G8DCA6</accession>
<dbReference type="Pfam" id="PF25191">
    <property type="entry name" value="DUF7832"/>
    <property type="match status" value="1"/>
</dbReference>
<gene>
    <name evidence="2" type="ORF">SAMN05421818_106107</name>
</gene>
<dbReference type="AlphaFoldDB" id="A0A1G8DCA6"/>
<dbReference type="Proteomes" id="UP000243588">
    <property type="component" value="Unassembled WGS sequence"/>
</dbReference>
<organism evidence="2 3">
    <name type="scientific">Myroides phaeus</name>
    <dbReference type="NCBI Taxonomy" id="702745"/>
    <lineage>
        <taxon>Bacteria</taxon>
        <taxon>Pseudomonadati</taxon>
        <taxon>Bacteroidota</taxon>
        <taxon>Flavobacteriia</taxon>
        <taxon>Flavobacteriales</taxon>
        <taxon>Flavobacteriaceae</taxon>
        <taxon>Myroides</taxon>
    </lineage>
</organism>
<sequence length="149" mass="17882">MNKYDDYAWHYEGDFPVDLAHEQGATHIGFFFSWCLSKDLVDPSVINEFAEDINAVKKKRYSGTEFLLDHYQGRLLSTQLTEEGNAFVKDYYDEDSRFSKDVANYFDDYIQAHHIAHPDQFYHVKDTWENYYEIKEIINHRYEQWKSLV</sequence>
<evidence type="ECO:0000313" key="3">
    <source>
        <dbReference type="Proteomes" id="UP000243588"/>
    </source>
</evidence>
<name>A0A1G8DCA6_9FLAO</name>
<dbReference type="EMBL" id="FNDQ01000006">
    <property type="protein sequence ID" value="SDH55285.1"/>
    <property type="molecule type" value="Genomic_DNA"/>
</dbReference>
<dbReference type="STRING" id="702745.SAMN05421818_106107"/>
<proteinExistence type="predicted"/>
<dbReference type="InterPro" id="IPR057154">
    <property type="entry name" value="DUF7832"/>
</dbReference>
<reference evidence="3" key="1">
    <citation type="submission" date="2016-10" db="EMBL/GenBank/DDBJ databases">
        <authorList>
            <person name="Varghese N."/>
            <person name="Submissions S."/>
        </authorList>
    </citation>
    <scope>NUCLEOTIDE SEQUENCE [LARGE SCALE GENOMIC DNA]</scope>
    <source>
        <strain evidence="3">DSM 23313</strain>
    </source>
</reference>